<dbReference type="Proteomes" id="UP000663851">
    <property type="component" value="Unassembled WGS sequence"/>
</dbReference>
<dbReference type="EMBL" id="CAJOBR010001902">
    <property type="protein sequence ID" value="CAF4643730.1"/>
    <property type="molecule type" value="Genomic_DNA"/>
</dbReference>
<evidence type="ECO:0000313" key="9">
    <source>
        <dbReference type="EMBL" id="CAF4540460.1"/>
    </source>
</evidence>
<keyword evidence="12" id="KW-1185">Reference proteome</keyword>
<evidence type="ECO:0000313" key="5">
    <source>
        <dbReference type="EMBL" id="CAF3678499.1"/>
    </source>
</evidence>
<dbReference type="Proteomes" id="UP000663833">
    <property type="component" value="Unassembled WGS sequence"/>
</dbReference>
<dbReference type="EMBL" id="CAJNYD010001535">
    <property type="protein sequence ID" value="CAF3347464.1"/>
    <property type="molecule type" value="Genomic_DNA"/>
</dbReference>
<dbReference type="EMBL" id="CAJOBO010000633">
    <property type="protein sequence ID" value="CAF4262499.1"/>
    <property type="molecule type" value="Genomic_DNA"/>
</dbReference>
<evidence type="ECO:0000313" key="7">
    <source>
        <dbReference type="EMBL" id="CAF4262499.1"/>
    </source>
</evidence>
<dbReference type="EMBL" id="CAJNYV010004887">
    <property type="protein sequence ID" value="CAF3706599.1"/>
    <property type="molecule type" value="Genomic_DNA"/>
</dbReference>
<evidence type="ECO:0000313" key="12">
    <source>
        <dbReference type="Proteomes" id="UP000663873"/>
    </source>
</evidence>
<dbReference type="EMBL" id="CAJOBS010000273">
    <property type="protein sequence ID" value="CAF4540460.1"/>
    <property type="molecule type" value="Genomic_DNA"/>
</dbReference>
<sequence>MILIFILTISAERKPSSVVITDVQQIPINEPRYILNGIHEPLPQRKHAVSIINLQDPPSTNEFRRPKRTTRSVSPANSFRYILPFHSKREEKISNLEQTSLGNRQNVPITVAKSPMYNGDYL</sequence>
<evidence type="ECO:0000313" key="2">
    <source>
        <dbReference type="EMBL" id="CAF3318529.1"/>
    </source>
</evidence>
<reference evidence="8" key="1">
    <citation type="submission" date="2021-02" db="EMBL/GenBank/DDBJ databases">
        <authorList>
            <person name="Nowell W R."/>
        </authorList>
    </citation>
    <scope>NUCLEOTIDE SEQUENCE</scope>
</reference>
<evidence type="ECO:0000313" key="3">
    <source>
        <dbReference type="EMBL" id="CAF3347464.1"/>
    </source>
</evidence>
<dbReference type="Proteomes" id="UP000663862">
    <property type="component" value="Unassembled WGS sequence"/>
</dbReference>
<dbReference type="EMBL" id="CAJOBQ010003188">
    <property type="protein sequence ID" value="CAF4597416.1"/>
    <property type="molecule type" value="Genomic_DNA"/>
</dbReference>
<dbReference type="Proteomes" id="UP000663872">
    <property type="component" value="Unassembled WGS sequence"/>
</dbReference>
<dbReference type="Proteomes" id="UP000663865">
    <property type="component" value="Unassembled WGS sequence"/>
</dbReference>
<name>A0A820HR80_9BILA</name>
<dbReference type="Proteomes" id="UP000663873">
    <property type="component" value="Unassembled WGS sequence"/>
</dbReference>
<dbReference type="Proteomes" id="UP000663825">
    <property type="component" value="Unassembled WGS sequence"/>
</dbReference>
<comment type="caution">
    <text evidence="8">The sequence shown here is derived from an EMBL/GenBank/DDBJ whole genome shotgun (WGS) entry which is preliminary data.</text>
</comment>
<dbReference type="EMBL" id="CAJOBP010001610">
    <property type="protein sequence ID" value="CAF4297640.1"/>
    <property type="molecule type" value="Genomic_DNA"/>
</dbReference>
<evidence type="ECO:0000313" key="6">
    <source>
        <dbReference type="EMBL" id="CAF3706599.1"/>
    </source>
</evidence>
<evidence type="ECO:0000313" key="10">
    <source>
        <dbReference type="EMBL" id="CAF4597416.1"/>
    </source>
</evidence>
<proteinExistence type="predicted"/>
<gene>
    <name evidence="4" type="ORF">FME351_LOCUS21209</name>
    <name evidence="5" type="ORF">GRG538_LOCUS26862</name>
    <name evidence="7" type="ORF">HFQ381_LOCUS11150</name>
    <name evidence="6" type="ORF">KIK155_LOCUS27037</name>
    <name evidence="3" type="ORF">LUA448_LOCUS12748</name>
    <name evidence="11" type="ORF">QYT958_LOCUS14316</name>
    <name evidence="2" type="ORF">TIS948_LOCUS19959</name>
    <name evidence="9" type="ORF">TOA249_LOCUS6445</name>
    <name evidence="10" type="ORF">TSG867_LOCUS27603</name>
    <name evidence="8" type="ORF">UJA718_LOCUS12426</name>
</gene>
<organism evidence="8 12">
    <name type="scientific">Rotaria socialis</name>
    <dbReference type="NCBI Taxonomy" id="392032"/>
    <lineage>
        <taxon>Eukaryota</taxon>
        <taxon>Metazoa</taxon>
        <taxon>Spiralia</taxon>
        <taxon>Gnathifera</taxon>
        <taxon>Rotifera</taxon>
        <taxon>Eurotatoria</taxon>
        <taxon>Bdelloidea</taxon>
        <taxon>Philodinida</taxon>
        <taxon>Philodinidae</taxon>
        <taxon>Rotaria</taxon>
    </lineage>
</organism>
<evidence type="ECO:0000313" key="8">
    <source>
        <dbReference type="EMBL" id="CAF4297640.1"/>
    </source>
</evidence>
<dbReference type="EMBL" id="CAJNYU010002696">
    <property type="protein sequence ID" value="CAF3586083.1"/>
    <property type="molecule type" value="Genomic_DNA"/>
</dbReference>
<dbReference type="EMBL" id="CAJNXB010003517">
    <property type="protein sequence ID" value="CAF3318529.1"/>
    <property type="molecule type" value="Genomic_DNA"/>
</dbReference>
<evidence type="ECO:0000313" key="11">
    <source>
        <dbReference type="EMBL" id="CAF4643730.1"/>
    </source>
</evidence>
<feature type="region of interest" description="Disordered" evidence="1">
    <location>
        <begin position="55"/>
        <end position="74"/>
    </location>
</feature>
<dbReference type="EMBL" id="CAJNYT010004643">
    <property type="protein sequence ID" value="CAF3678499.1"/>
    <property type="molecule type" value="Genomic_DNA"/>
</dbReference>
<evidence type="ECO:0000313" key="4">
    <source>
        <dbReference type="EMBL" id="CAF3586083.1"/>
    </source>
</evidence>
<dbReference type="AlphaFoldDB" id="A0A820HR80"/>
<dbReference type="Proteomes" id="UP000663838">
    <property type="component" value="Unassembled WGS sequence"/>
</dbReference>
<protein>
    <submittedName>
        <fullName evidence="8">Uncharacterized protein</fullName>
    </submittedName>
</protein>
<dbReference type="Proteomes" id="UP000663848">
    <property type="component" value="Unassembled WGS sequence"/>
</dbReference>
<evidence type="ECO:0000256" key="1">
    <source>
        <dbReference type="SAM" id="MobiDB-lite"/>
    </source>
</evidence>
<dbReference type="Proteomes" id="UP000663869">
    <property type="component" value="Unassembled WGS sequence"/>
</dbReference>
<accession>A0A820HR80</accession>